<dbReference type="EMBL" id="NCKV01001754">
    <property type="protein sequence ID" value="RWS27829.1"/>
    <property type="molecule type" value="Genomic_DNA"/>
</dbReference>
<evidence type="ECO:0000313" key="6">
    <source>
        <dbReference type="Proteomes" id="UP000288716"/>
    </source>
</evidence>
<evidence type="ECO:0000313" key="5">
    <source>
        <dbReference type="EMBL" id="RWS27829.1"/>
    </source>
</evidence>
<comment type="caution">
    <text evidence="5">The sequence shown here is derived from an EMBL/GenBank/DDBJ whole genome shotgun (WGS) entry which is preliminary data.</text>
</comment>
<keyword evidence="4" id="KW-0732">Signal</keyword>
<keyword evidence="3" id="KW-0812">Transmembrane</keyword>
<evidence type="ECO:0000256" key="2">
    <source>
        <dbReference type="SAM" id="MobiDB-lite"/>
    </source>
</evidence>
<feature type="region of interest" description="Disordered" evidence="2">
    <location>
        <begin position="597"/>
        <end position="637"/>
    </location>
</feature>
<dbReference type="Proteomes" id="UP000288716">
    <property type="component" value="Unassembled WGS sequence"/>
</dbReference>
<proteinExistence type="predicted"/>
<keyword evidence="6" id="KW-1185">Reference proteome</keyword>
<dbReference type="Gene3D" id="2.110.10.10">
    <property type="entry name" value="Hemopexin-like domain"/>
    <property type="match status" value="1"/>
</dbReference>
<feature type="transmembrane region" description="Helical" evidence="3">
    <location>
        <begin position="559"/>
        <end position="581"/>
    </location>
</feature>
<evidence type="ECO:0000256" key="3">
    <source>
        <dbReference type="SAM" id="Phobius"/>
    </source>
</evidence>
<sequence>MCCIAFLIVSLLTTKICSQGVTQFNCDGYNDTFFEIESGFRIPNGDFYFFTADGFLSKVRSFDSGKWFQVYENYPKNWSQWIKDDFIAEYRLHYYSSFDNFLYLDGHSEFNQNRHEYKWNSMNKKFEFQRIFIVNKDITQKYQSLLRIKDTVSKVGNLKRERLHYTKKSGVYCIESIEETEISKNNASQEKIYHMKSDICVIRSLGAMINFDVSKGSIGYSFQAAWSIPFYIEPRKPKVASTAFTILQTSVSSSIDVNKGNSEFPSTESVFRLVVPNKIWFGCPRLDCIRLFVDAATKVEKNWLFVFSGRHFYRSNSIYSKPELTFTIKETFRANVPDFIDAAFTDRITKGVYLVKENHFWIYRLDRNALDDNKGKKLDVLFNGVSSGGNEVENIVVDEKSNASYVFFSAPFAGSVWRYQFISNTSSAKPIDSKWVSHININLPQRIDAVFTDPDSDDKVLVKHNFAVTIERNKFYVTQSTKPLEFNILFGCKNYELNPFFKEELSKYGDISKPNKFVPTGTPPPIFTNRTKVPSDVTKMTDNFSTNQSVASSLRGSDVVIIVVIGALIIFVSVIFLFLCVSKNRSGGSIKTINSQETTNTLNTGESSKRNKAKQKDKKSKKRNKRKLRPKKRNKKR</sequence>
<evidence type="ECO:0000256" key="1">
    <source>
        <dbReference type="PROSITE-ProRule" id="PRU01011"/>
    </source>
</evidence>
<organism evidence="5 6">
    <name type="scientific">Leptotrombidium deliense</name>
    <dbReference type="NCBI Taxonomy" id="299467"/>
    <lineage>
        <taxon>Eukaryota</taxon>
        <taxon>Metazoa</taxon>
        <taxon>Ecdysozoa</taxon>
        <taxon>Arthropoda</taxon>
        <taxon>Chelicerata</taxon>
        <taxon>Arachnida</taxon>
        <taxon>Acari</taxon>
        <taxon>Acariformes</taxon>
        <taxon>Trombidiformes</taxon>
        <taxon>Prostigmata</taxon>
        <taxon>Anystina</taxon>
        <taxon>Parasitengona</taxon>
        <taxon>Trombiculoidea</taxon>
        <taxon>Trombiculidae</taxon>
        <taxon>Leptotrombidium</taxon>
    </lineage>
</organism>
<dbReference type="PROSITE" id="PS51642">
    <property type="entry name" value="HEMOPEXIN_2"/>
    <property type="match status" value="1"/>
</dbReference>
<evidence type="ECO:0000256" key="4">
    <source>
        <dbReference type="SAM" id="SignalP"/>
    </source>
</evidence>
<feature type="compositionally biased region" description="Polar residues" evidence="2">
    <location>
        <begin position="597"/>
        <end position="606"/>
    </location>
</feature>
<feature type="compositionally biased region" description="Basic residues" evidence="2">
    <location>
        <begin position="610"/>
        <end position="637"/>
    </location>
</feature>
<gene>
    <name evidence="5" type="ORF">B4U80_12835</name>
</gene>
<feature type="repeat" description="Hemopexin" evidence="1">
    <location>
        <begin position="337"/>
        <end position="385"/>
    </location>
</feature>
<dbReference type="AlphaFoldDB" id="A0A443SJX4"/>
<keyword evidence="3" id="KW-1133">Transmembrane helix</keyword>
<feature type="signal peptide" evidence="4">
    <location>
        <begin position="1"/>
        <end position="18"/>
    </location>
</feature>
<protein>
    <submittedName>
        <fullName evidence="5">Uncharacterized protein</fullName>
    </submittedName>
</protein>
<dbReference type="VEuPathDB" id="VectorBase:LDEU004211"/>
<accession>A0A443SJX4</accession>
<dbReference type="SUPFAM" id="SSF50923">
    <property type="entry name" value="Hemopexin-like domain"/>
    <property type="match status" value="1"/>
</dbReference>
<feature type="chain" id="PRO_5019545464" evidence="4">
    <location>
        <begin position="19"/>
        <end position="637"/>
    </location>
</feature>
<dbReference type="InterPro" id="IPR036375">
    <property type="entry name" value="Hemopexin-like_dom_sf"/>
</dbReference>
<reference evidence="5 6" key="1">
    <citation type="journal article" date="2018" name="Gigascience">
        <title>Genomes of trombidid mites reveal novel predicted allergens and laterally-transferred genes associated with secondary metabolism.</title>
        <authorList>
            <person name="Dong X."/>
            <person name="Chaisiri K."/>
            <person name="Xia D."/>
            <person name="Armstrong S.D."/>
            <person name="Fang Y."/>
            <person name="Donnelly M.J."/>
            <person name="Kadowaki T."/>
            <person name="McGarry J.W."/>
            <person name="Darby A.C."/>
            <person name="Makepeace B.L."/>
        </authorList>
    </citation>
    <scope>NUCLEOTIDE SEQUENCE [LARGE SCALE GENOMIC DNA]</scope>
    <source>
        <strain evidence="5">UoL-UT</strain>
    </source>
</reference>
<dbReference type="SMART" id="SM00120">
    <property type="entry name" value="HX"/>
    <property type="match status" value="2"/>
</dbReference>
<name>A0A443SJX4_9ACAR</name>
<dbReference type="InterPro" id="IPR018487">
    <property type="entry name" value="Hemopexin-like_repeat"/>
</dbReference>
<keyword evidence="3" id="KW-0472">Membrane</keyword>